<protein>
    <submittedName>
        <fullName evidence="2">DUF983 domain-containing protein</fullName>
    </submittedName>
</protein>
<reference evidence="3" key="1">
    <citation type="journal article" date="2019" name="Int. J. Syst. Evol. Microbiol.">
        <title>The Global Catalogue of Microorganisms (GCM) 10K type strain sequencing project: providing services to taxonomists for standard genome sequencing and annotation.</title>
        <authorList>
            <consortium name="The Broad Institute Genomics Platform"/>
            <consortium name="The Broad Institute Genome Sequencing Center for Infectious Disease"/>
            <person name="Wu L."/>
            <person name="Ma J."/>
        </authorList>
    </citation>
    <scope>NUCLEOTIDE SEQUENCE [LARGE SCALE GENOMIC DNA]</scope>
    <source>
        <strain evidence="3">JCM 3369</strain>
    </source>
</reference>
<evidence type="ECO:0000313" key="3">
    <source>
        <dbReference type="Proteomes" id="UP001597327"/>
    </source>
</evidence>
<keyword evidence="1" id="KW-0812">Transmembrane</keyword>
<organism evidence="2 3">
    <name type="scientific">Roseibium aestuarii</name>
    <dbReference type="NCBI Taxonomy" id="2600299"/>
    <lineage>
        <taxon>Bacteria</taxon>
        <taxon>Pseudomonadati</taxon>
        <taxon>Pseudomonadota</taxon>
        <taxon>Alphaproteobacteria</taxon>
        <taxon>Hyphomicrobiales</taxon>
        <taxon>Stappiaceae</taxon>
        <taxon>Roseibium</taxon>
    </lineage>
</organism>
<dbReference type="Proteomes" id="UP001597327">
    <property type="component" value="Unassembled WGS sequence"/>
</dbReference>
<dbReference type="NCBIfam" id="NF004633">
    <property type="entry name" value="PRK05978.1"/>
    <property type="match status" value="1"/>
</dbReference>
<keyword evidence="1" id="KW-0472">Membrane</keyword>
<dbReference type="EMBL" id="JBHUFA010000012">
    <property type="protein sequence ID" value="MFD1696845.1"/>
    <property type="molecule type" value="Genomic_DNA"/>
</dbReference>
<accession>A0ABW4K2V1</accession>
<keyword evidence="3" id="KW-1185">Reference proteome</keyword>
<comment type="caution">
    <text evidence="2">The sequence shown here is derived from an EMBL/GenBank/DDBJ whole genome shotgun (WGS) entry which is preliminary data.</text>
</comment>
<dbReference type="InterPro" id="IPR009325">
    <property type="entry name" value="DUF983"/>
</dbReference>
<feature type="transmembrane region" description="Helical" evidence="1">
    <location>
        <begin position="99"/>
        <end position="118"/>
    </location>
</feature>
<name>A0ABW4K2V1_9HYPH</name>
<evidence type="ECO:0000313" key="2">
    <source>
        <dbReference type="EMBL" id="MFD1696845.1"/>
    </source>
</evidence>
<dbReference type="Pfam" id="PF06170">
    <property type="entry name" value="DUF983"/>
    <property type="match status" value="1"/>
</dbReference>
<evidence type="ECO:0000256" key="1">
    <source>
        <dbReference type="SAM" id="Phobius"/>
    </source>
</evidence>
<dbReference type="RefSeq" id="WP_149892298.1">
    <property type="nucleotide sequence ID" value="NZ_JBHUFA010000012.1"/>
</dbReference>
<gene>
    <name evidence="2" type="ORF">ACFSC7_15105</name>
</gene>
<sequence length="155" mass="17308">MTSTLDDGARAAPAVERPERRERNVLQSMVRGSLNRCPHCGKGKLFKGYLTTNYACSACGEEFHHHRADDAPPYFTITLVGHIIIPALLAVEMLYRPALWIHMALWLPLTLILSLVFLRPIKGALVGLQWALFMHGFDPLSGEDEPHPDPADLLK</sequence>
<proteinExistence type="predicted"/>
<feature type="transmembrane region" description="Helical" evidence="1">
    <location>
        <begin position="74"/>
        <end position="93"/>
    </location>
</feature>
<keyword evidence="1" id="KW-1133">Transmembrane helix</keyword>